<dbReference type="InterPro" id="IPR006083">
    <property type="entry name" value="PRK/URK"/>
</dbReference>
<dbReference type="Proteomes" id="UP000219369">
    <property type="component" value="Unassembled WGS sequence"/>
</dbReference>
<dbReference type="VEuPathDB" id="FungiDB:FOMG_06443"/>
<dbReference type="Gene3D" id="3.40.50.300">
    <property type="entry name" value="P-loop containing nucleotide triphosphate hydrolases"/>
    <property type="match status" value="1"/>
</dbReference>
<feature type="domain" description="Phosphoribulokinase/uridine kinase" evidence="1">
    <location>
        <begin position="39"/>
        <end position="203"/>
    </location>
</feature>
<keyword evidence="2" id="KW-0418">Kinase</keyword>
<dbReference type="VEuPathDB" id="FungiDB:FOC4_g10013496"/>
<dbReference type="InterPro" id="IPR027417">
    <property type="entry name" value="P-loop_NTPase"/>
</dbReference>
<organism evidence="2 3">
    <name type="scientific">Fusarium oxysporum</name>
    <name type="common">Fusarium vascular wilt</name>
    <dbReference type="NCBI Taxonomy" id="5507"/>
    <lineage>
        <taxon>Eukaryota</taxon>
        <taxon>Fungi</taxon>
        <taxon>Dikarya</taxon>
        <taxon>Ascomycota</taxon>
        <taxon>Pezizomycotina</taxon>
        <taxon>Sordariomycetes</taxon>
        <taxon>Hypocreomycetidae</taxon>
        <taxon>Hypocreales</taxon>
        <taxon>Nectriaceae</taxon>
        <taxon>Fusarium</taxon>
        <taxon>Fusarium oxysporum species complex</taxon>
    </lineage>
</organism>
<dbReference type="VEuPathDB" id="FungiDB:FOC1_g10000697"/>
<evidence type="ECO:0000313" key="3">
    <source>
        <dbReference type="Proteomes" id="UP000219369"/>
    </source>
</evidence>
<dbReference type="OrthoDB" id="6362633at2759"/>
<dbReference type="VEuPathDB" id="FungiDB:FOIG_09208"/>
<dbReference type="VEuPathDB" id="FungiDB:FOXG_05083"/>
<dbReference type="GO" id="GO:0016301">
    <property type="term" value="F:kinase activity"/>
    <property type="evidence" value="ECO:0007669"/>
    <property type="project" value="UniProtKB-KW"/>
</dbReference>
<dbReference type="SUPFAM" id="SSF52540">
    <property type="entry name" value="P-loop containing nucleoside triphosphate hydrolases"/>
    <property type="match status" value="1"/>
</dbReference>
<dbReference type="EMBL" id="FMJY01000008">
    <property type="protein sequence ID" value="SCO89092.1"/>
    <property type="molecule type" value="Genomic_DNA"/>
</dbReference>
<gene>
    <name evidence="2" type="ORF">FRV6_13220</name>
</gene>
<dbReference type="VEuPathDB" id="FungiDB:FOZG_10833"/>
<sequence>MTIDEKKHETHASSASMVNRLATKALALHQSKPSSERVLIAIAGVPGSGKTTLAENVASVINAKIDIDHSRPDNFVAIVPMDGFHLYRSELASMPNPQEAIHRRGAAFTFNAERFYQLVQALREPLTERTETIFAPSFDHALKDPVEKDIAISRETGIVILEGLYLTLNREPWKSAASLMDELWFINVDREIAKARLIKRHVASGIVRDAAAAECRVVGTDLFNADDILANRLFVNEYIQA</sequence>
<keyword evidence="2" id="KW-0808">Transferase</keyword>
<reference evidence="3" key="1">
    <citation type="submission" date="2016-09" db="EMBL/GenBank/DDBJ databases">
        <authorList>
            <person name="Guldener U."/>
        </authorList>
    </citation>
    <scope>NUCLEOTIDE SEQUENCE [LARGE SCALE GENOMIC DNA]</scope>
    <source>
        <strain evidence="3">V64-1</strain>
    </source>
</reference>
<name>A0A2H3TK87_FUSOX</name>
<proteinExistence type="predicted"/>
<dbReference type="VEuPathDB" id="FungiDB:HZS61_016057"/>
<evidence type="ECO:0000259" key="1">
    <source>
        <dbReference type="Pfam" id="PF00485"/>
    </source>
</evidence>
<evidence type="ECO:0000313" key="2">
    <source>
        <dbReference type="EMBL" id="SCO89092.1"/>
    </source>
</evidence>
<dbReference type="Pfam" id="PF00485">
    <property type="entry name" value="PRK"/>
    <property type="match status" value="1"/>
</dbReference>
<accession>A0A2H3TK87</accession>
<dbReference type="PANTHER" id="PTHR10285">
    <property type="entry name" value="URIDINE KINASE"/>
    <property type="match status" value="1"/>
</dbReference>
<protein>
    <submittedName>
        <fullName evidence="2">Related to kinase-related protein</fullName>
    </submittedName>
</protein>
<dbReference type="AlphaFoldDB" id="A0A2H3TK87"/>
<dbReference type="GO" id="GO:0005524">
    <property type="term" value="F:ATP binding"/>
    <property type="evidence" value="ECO:0007669"/>
    <property type="project" value="InterPro"/>
</dbReference>